<protein>
    <submittedName>
        <fullName evidence="2">Uncharacterized protein</fullName>
    </submittedName>
</protein>
<feature type="region of interest" description="Disordered" evidence="1">
    <location>
        <begin position="1"/>
        <end position="21"/>
    </location>
</feature>
<organism evidence="2 3">
    <name type="scientific">Ancylostoma ceylanicum</name>
    <dbReference type="NCBI Taxonomy" id="53326"/>
    <lineage>
        <taxon>Eukaryota</taxon>
        <taxon>Metazoa</taxon>
        <taxon>Ecdysozoa</taxon>
        <taxon>Nematoda</taxon>
        <taxon>Chromadorea</taxon>
        <taxon>Rhabditida</taxon>
        <taxon>Rhabditina</taxon>
        <taxon>Rhabditomorpha</taxon>
        <taxon>Strongyloidea</taxon>
        <taxon>Ancylostomatidae</taxon>
        <taxon>Ancylostomatinae</taxon>
        <taxon>Ancylostoma</taxon>
    </lineage>
</organism>
<reference evidence="3" key="1">
    <citation type="journal article" date="2015" name="Nat. Genet.">
        <title>The genome and transcriptome of the zoonotic hookworm Ancylostoma ceylanicum identify infection-specific gene families.</title>
        <authorList>
            <person name="Schwarz E.M."/>
            <person name="Hu Y."/>
            <person name="Antoshechkin I."/>
            <person name="Miller M.M."/>
            <person name="Sternberg P.W."/>
            <person name="Aroian R.V."/>
        </authorList>
    </citation>
    <scope>NUCLEOTIDE SEQUENCE</scope>
    <source>
        <strain evidence="3">HY135</strain>
    </source>
</reference>
<dbReference type="OrthoDB" id="5850083at2759"/>
<dbReference type="EMBL" id="JARK01000310">
    <property type="protein sequence ID" value="EYC38555.1"/>
    <property type="molecule type" value="Genomic_DNA"/>
</dbReference>
<evidence type="ECO:0000313" key="3">
    <source>
        <dbReference type="Proteomes" id="UP000024635"/>
    </source>
</evidence>
<comment type="caution">
    <text evidence="2">The sequence shown here is derived from an EMBL/GenBank/DDBJ whole genome shotgun (WGS) entry which is preliminary data.</text>
</comment>
<accession>A0A016WG27</accession>
<dbReference type="Proteomes" id="UP000024635">
    <property type="component" value="Unassembled WGS sequence"/>
</dbReference>
<proteinExistence type="predicted"/>
<gene>
    <name evidence="2" type="primary">Acey_s0710.g1730</name>
    <name evidence="2" type="ORF">Y032_0710g1730</name>
</gene>
<evidence type="ECO:0000313" key="2">
    <source>
        <dbReference type="EMBL" id="EYC38555.1"/>
    </source>
</evidence>
<evidence type="ECO:0000256" key="1">
    <source>
        <dbReference type="SAM" id="MobiDB-lite"/>
    </source>
</evidence>
<keyword evidence="3" id="KW-1185">Reference proteome</keyword>
<dbReference type="AlphaFoldDB" id="A0A016WG27"/>
<name>A0A016WG27_9BILA</name>
<sequence length="280" mass="31484">MGNQEEEMITMHDSSDEDENPRIRSVGTLSSGFPLNDVREELGAILECLQSIPERVKVEMEDHKVSSRYKDKHNESVSNKIDGVCVRVKGLMEGCRLTQVLQEQLCMTLEQRGIDSEQEWGQYIATVEKDGELVAQLCDILNTDVLQIVNVVKQMKQKADGMEADNHQERDRPHGGQSIVSSYREAHDVEQMNDLQTVAKTEPTGVFYERSSKHYAGMSLEPTKRDPEFGNMGRALENVNILESSDEDKEVRHVIPIMDVVKDTKARAESCEAGTDSDVA</sequence>